<feature type="transmembrane region" description="Helical" evidence="1">
    <location>
        <begin position="12"/>
        <end position="29"/>
    </location>
</feature>
<proteinExistence type="predicted"/>
<evidence type="ECO:0008006" key="4">
    <source>
        <dbReference type="Google" id="ProtNLM"/>
    </source>
</evidence>
<evidence type="ECO:0000256" key="1">
    <source>
        <dbReference type="SAM" id="Phobius"/>
    </source>
</evidence>
<dbReference type="EMBL" id="JGDM01000072">
    <property type="protein sequence ID" value="EXZ43839.1"/>
    <property type="molecule type" value="Genomic_DNA"/>
</dbReference>
<dbReference type="RefSeq" id="WP_032570895.1">
    <property type="nucleotide sequence ID" value="NZ_JGDM01000072.1"/>
</dbReference>
<gene>
    <name evidence="2" type="ORF">M076_2948</name>
</gene>
<dbReference type="PATRIC" id="fig|1339280.3.peg.2815"/>
<dbReference type="AlphaFoldDB" id="A0A016A9S9"/>
<accession>A0A016A9S9</accession>
<organism evidence="2 3">
    <name type="scientific">Bacteroides fragilis str. 2-F-2 #4</name>
    <dbReference type="NCBI Taxonomy" id="1339280"/>
    <lineage>
        <taxon>Bacteria</taxon>
        <taxon>Pseudomonadati</taxon>
        <taxon>Bacteroidota</taxon>
        <taxon>Bacteroidia</taxon>
        <taxon>Bacteroidales</taxon>
        <taxon>Bacteroidaceae</taxon>
        <taxon>Bacteroides</taxon>
    </lineage>
</organism>
<protein>
    <recommendedName>
        <fullName evidence="4">Transmembrane protein</fullName>
    </recommendedName>
</protein>
<feature type="transmembrane region" description="Helical" evidence="1">
    <location>
        <begin position="49"/>
        <end position="70"/>
    </location>
</feature>
<reference evidence="2 3" key="1">
    <citation type="submission" date="2014-02" db="EMBL/GenBank/DDBJ databases">
        <authorList>
            <person name="Sears C."/>
            <person name="Carroll K."/>
            <person name="Sack B.R."/>
            <person name="Qadri F."/>
            <person name="Myers L.L."/>
            <person name="Chung G.-T."/>
            <person name="Escheverria P."/>
            <person name="Fraser C.M."/>
            <person name="Sadzewicz L."/>
            <person name="Shefchek K.A."/>
            <person name="Tallon L."/>
            <person name="Das S.P."/>
            <person name="Daugherty S."/>
            <person name="Mongodin E.F."/>
        </authorList>
    </citation>
    <scope>NUCLEOTIDE SEQUENCE [LARGE SCALE GENOMIC DNA]</scope>
    <source>
        <strain evidence="2 3">2-F-2 #4</strain>
    </source>
</reference>
<keyword evidence="1" id="KW-1133">Transmembrane helix</keyword>
<comment type="caution">
    <text evidence="2">The sequence shown here is derived from an EMBL/GenBank/DDBJ whole genome shotgun (WGS) entry which is preliminary data.</text>
</comment>
<sequence length="297" mass="34026">MQTENFTLGKKELLILLGLTLVLPFPINWALIELNPLTLMAGADDVPTWIGFGGSYIGGIIGGIISIMILNKTLQQTGVLHHDLKLLQLDTIIYTQQQDWFTGFKQELAENLKSIDLYVLNTVVSSISMKNYAYAKEVLTEINKGLEYQMVAASFSFTSTHLSSEEKKYMNLVRRVQTEYSSFIKDILYYIPLAETISSRKKLNYDQLMDYTLSQYDYLQGQEGESTASGGIIPRVMEIDPSDDIRKELERIMEERLTGRTYLYHLKSDLAEATHQLIIYEENRINSILHKPEREMN</sequence>
<keyword evidence="1" id="KW-0472">Membrane</keyword>
<name>A0A016A9S9_BACFG</name>
<evidence type="ECO:0000313" key="2">
    <source>
        <dbReference type="EMBL" id="EXZ43839.1"/>
    </source>
</evidence>
<dbReference type="Proteomes" id="UP000022272">
    <property type="component" value="Unassembled WGS sequence"/>
</dbReference>
<evidence type="ECO:0000313" key="3">
    <source>
        <dbReference type="Proteomes" id="UP000022272"/>
    </source>
</evidence>
<keyword evidence="1" id="KW-0812">Transmembrane</keyword>